<feature type="compositionally biased region" description="Basic and acidic residues" evidence="1">
    <location>
        <begin position="180"/>
        <end position="193"/>
    </location>
</feature>
<proteinExistence type="predicted"/>
<feature type="compositionally biased region" description="Basic and acidic residues" evidence="1">
    <location>
        <begin position="573"/>
        <end position="603"/>
    </location>
</feature>
<feature type="compositionally biased region" description="Basic and acidic residues" evidence="1">
    <location>
        <begin position="495"/>
        <end position="514"/>
    </location>
</feature>
<feature type="compositionally biased region" description="Basic and acidic residues" evidence="1">
    <location>
        <begin position="533"/>
        <end position="542"/>
    </location>
</feature>
<feature type="region of interest" description="Disordered" evidence="1">
    <location>
        <begin position="461"/>
        <end position="603"/>
    </location>
</feature>
<dbReference type="Proteomes" id="UP000249619">
    <property type="component" value="Unassembled WGS sequence"/>
</dbReference>
<gene>
    <name evidence="2" type="ORF">DDE83_001608</name>
</gene>
<dbReference type="STRING" id="183478.A0A364NCJ2"/>
<comment type="caution">
    <text evidence="2">The sequence shown here is derived from an EMBL/GenBank/DDBJ whole genome shotgun (WGS) entry which is preliminary data.</text>
</comment>
<feature type="compositionally biased region" description="Acidic residues" evidence="1">
    <location>
        <begin position="79"/>
        <end position="111"/>
    </location>
</feature>
<dbReference type="EMBL" id="QGDH01000016">
    <property type="protein sequence ID" value="RAR14972.1"/>
    <property type="molecule type" value="Genomic_DNA"/>
</dbReference>
<evidence type="ECO:0000313" key="3">
    <source>
        <dbReference type="Proteomes" id="UP000249619"/>
    </source>
</evidence>
<feature type="compositionally biased region" description="Polar residues" evidence="1">
    <location>
        <begin position="518"/>
        <end position="531"/>
    </location>
</feature>
<feature type="compositionally biased region" description="Polar residues" evidence="1">
    <location>
        <begin position="543"/>
        <end position="567"/>
    </location>
</feature>
<evidence type="ECO:0000256" key="1">
    <source>
        <dbReference type="SAM" id="MobiDB-lite"/>
    </source>
</evidence>
<protein>
    <submittedName>
        <fullName evidence="2">Uncharacterized protein</fullName>
    </submittedName>
</protein>
<feature type="region of interest" description="Disordered" evidence="1">
    <location>
        <begin position="171"/>
        <end position="198"/>
    </location>
</feature>
<accession>A0A364NCJ2</accession>
<feature type="compositionally biased region" description="Polar residues" evidence="1">
    <location>
        <begin position="464"/>
        <end position="494"/>
    </location>
</feature>
<feature type="compositionally biased region" description="Basic and acidic residues" evidence="1">
    <location>
        <begin position="16"/>
        <end position="28"/>
    </location>
</feature>
<sequence>MAPAAEEDASTTVETEAVHDAQDTKPEQENDLQQTASWNPVEVKKTGADNIQLVDEVQPIDQKQPVFEVQPVDTPSLDPAEDEEYDSGASSDEDTLSSDGSDNENVSDPEYGEPYGFGPARDRDQSNAWIPNISAEDEAAAEIGLMARDDAFDTHFNEYGIDAVYEDMGIASNSDDSESEAERKRDERSKVENSMDAYEGKSAQGTFLKLLSQWSAPEYRDTQRERACLLVVRSHRLLLHVLLPLTDNVIATKHSAAPQNTSSPLTDFNHTCPPTTLFSPTTSPIMSDILSEKASFDVSSDATTQSQQFQDQLEAILRKLKSDASSITADEARLLSENVTTSVHHQGSSYHQAPHRSLLTAAKDLHAAVDGSPEEVTTEVLRTAQSIVSKMQKAVGHNNAPQPEVEAKLQEEIAKIEPKIAQGTVTKAEADRLHSLEARAHGHTEKGGIAAAAQSVVARRERQLSLSGSPGAISSLNNGRSRANSRNFTAPHQQSQRDQEKSLDKAEVVDKSEIEQGANATTGNATLNSGKTHAHEDAEKSELSATAQPFVSEQRQTLSDVSNSAHFSNADAKQSKEQPQNDKEPKKAEEELMDAPETKNEAR</sequence>
<name>A0A364NCJ2_STELY</name>
<evidence type="ECO:0000313" key="2">
    <source>
        <dbReference type="EMBL" id="RAR14972.1"/>
    </source>
</evidence>
<feature type="region of interest" description="Disordered" evidence="1">
    <location>
        <begin position="1"/>
        <end position="126"/>
    </location>
</feature>
<organism evidence="2 3">
    <name type="scientific">Stemphylium lycopersici</name>
    <name type="common">Tomato gray leaf spot disease fungus</name>
    <name type="synonym">Thyrospora lycopersici</name>
    <dbReference type="NCBI Taxonomy" id="183478"/>
    <lineage>
        <taxon>Eukaryota</taxon>
        <taxon>Fungi</taxon>
        <taxon>Dikarya</taxon>
        <taxon>Ascomycota</taxon>
        <taxon>Pezizomycotina</taxon>
        <taxon>Dothideomycetes</taxon>
        <taxon>Pleosporomycetidae</taxon>
        <taxon>Pleosporales</taxon>
        <taxon>Pleosporineae</taxon>
        <taxon>Pleosporaceae</taxon>
        <taxon>Stemphylium</taxon>
    </lineage>
</organism>
<keyword evidence="3" id="KW-1185">Reference proteome</keyword>
<dbReference type="AlphaFoldDB" id="A0A364NCJ2"/>
<reference evidence="3" key="1">
    <citation type="submission" date="2018-05" db="EMBL/GenBank/DDBJ databases">
        <title>Draft genome sequence of Stemphylium lycopersici strain CIDEFI 213.</title>
        <authorList>
            <person name="Medina R."/>
            <person name="Franco M.E.E."/>
            <person name="Lucentini C.G."/>
            <person name="Saparrat M.C.N."/>
            <person name="Balatti P.A."/>
        </authorList>
    </citation>
    <scope>NUCLEOTIDE SEQUENCE [LARGE SCALE GENOMIC DNA]</scope>
    <source>
        <strain evidence="3">CIDEFI 213</strain>
    </source>
</reference>